<dbReference type="GO" id="GO:0005543">
    <property type="term" value="F:phospholipid binding"/>
    <property type="evidence" value="ECO:0007669"/>
    <property type="project" value="TreeGrafter"/>
</dbReference>
<sequence>MVESPLIFLTAGESSGDAIGARLIAALKARTGGAVRIAGVGGPMMREQGLESLFPMEELSVMGFLEVLPHARRLKRRIAETAAAIDRLAPDAVVTIDSPGFARRVMDSLVSRPGVLIHYVAPTVWAWKPKRVHGFKARYDRLLCLLPFEPPYFEAVGLDAPFVGHPVLESGADRGDGPAFRDRHGIDPDRPLICVLPGSRRGEVRRLLPVFGRSVERLAGRIGDLSIVIPTVPHLTDEIAAAVAAWRVPATVLRGASEKYDAMAASNAALAASGTVALELALARVPTVIAYRLNPITYWVIDRMTSVDYVHLCNIMAERELVPERLQGECNPAQLAADLDALLKGEGAAQEEALVPYLKSLAPSGGAPSLAAADAIISSLRSST</sequence>
<dbReference type="GO" id="GO:0009245">
    <property type="term" value="P:lipid A biosynthetic process"/>
    <property type="evidence" value="ECO:0007669"/>
    <property type="project" value="UniProtKB-UniRule"/>
</dbReference>
<dbReference type="GO" id="GO:0008915">
    <property type="term" value="F:lipid-A-disaccharide synthase activity"/>
    <property type="evidence" value="ECO:0007669"/>
    <property type="project" value="UniProtKB-UniRule"/>
</dbReference>
<dbReference type="HAMAP" id="MF_00392">
    <property type="entry name" value="LpxB"/>
    <property type="match status" value="1"/>
</dbReference>
<proteinExistence type="inferred from homology"/>
<comment type="pathway">
    <text evidence="11">Bacterial outer membrane biogenesis; LPS lipid A biosynthesis.</text>
</comment>
<comment type="caution">
    <text evidence="12">The sequence shown here is derived from an EMBL/GenBank/DDBJ whole genome shotgun (WGS) entry which is preliminary data.</text>
</comment>
<evidence type="ECO:0000256" key="11">
    <source>
        <dbReference type="HAMAP-Rule" id="MF_00392"/>
    </source>
</evidence>
<organism evidence="12 13">
    <name type="scientific">Marivibrio halodurans</name>
    <dbReference type="NCBI Taxonomy" id="2039722"/>
    <lineage>
        <taxon>Bacteria</taxon>
        <taxon>Pseudomonadati</taxon>
        <taxon>Pseudomonadota</taxon>
        <taxon>Alphaproteobacteria</taxon>
        <taxon>Rhodospirillales</taxon>
        <taxon>Rhodospirillaceae</taxon>
        <taxon>Marivibrio</taxon>
    </lineage>
</organism>
<dbReference type="SUPFAM" id="SSF53756">
    <property type="entry name" value="UDP-Glycosyltransferase/glycogen phosphorylase"/>
    <property type="match status" value="1"/>
</dbReference>
<evidence type="ECO:0000256" key="6">
    <source>
        <dbReference type="ARBA" id="ARBA00022556"/>
    </source>
</evidence>
<evidence type="ECO:0000256" key="1">
    <source>
        <dbReference type="ARBA" id="ARBA00002056"/>
    </source>
</evidence>
<comment type="catalytic activity">
    <reaction evidence="10 11">
        <text>a lipid X + a UDP-2-N,3-O-bis[(3R)-3-hydroxyacyl]-alpha-D-glucosamine = a lipid A disaccharide + UDP + H(+)</text>
        <dbReference type="Rhea" id="RHEA:67828"/>
        <dbReference type="ChEBI" id="CHEBI:15378"/>
        <dbReference type="ChEBI" id="CHEBI:58223"/>
        <dbReference type="ChEBI" id="CHEBI:137748"/>
        <dbReference type="ChEBI" id="CHEBI:176338"/>
        <dbReference type="ChEBI" id="CHEBI:176343"/>
        <dbReference type="EC" id="2.4.1.182"/>
    </reaction>
</comment>
<keyword evidence="7 11" id="KW-0328">Glycosyltransferase</keyword>
<dbReference type="Pfam" id="PF02684">
    <property type="entry name" value="LpxB"/>
    <property type="match status" value="1"/>
</dbReference>
<keyword evidence="8 11" id="KW-0808">Transferase</keyword>
<dbReference type="AlphaFoldDB" id="A0A8J7SJ74"/>
<protein>
    <recommendedName>
        <fullName evidence="4 11">Lipid-A-disaccharide synthase</fullName>
        <ecNumber evidence="3 11">2.4.1.182</ecNumber>
    </recommendedName>
</protein>
<keyword evidence="5 11" id="KW-0444">Lipid biosynthesis</keyword>
<dbReference type="PANTHER" id="PTHR30372">
    <property type="entry name" value="LIPID-A-DISACCHARIDE SYNTHASE"/>
    <property type="match status" value="1"/>
</dbReference>
<dbReference type="Gene3D" id="3.40.50.2000">
    <property type="entry name" value="Glycogen Phosphorylase B"/>
    <property type="match status" value="1"/>
</dbReference>
<dbReference type="GO" id="GO:0016020">
    <property type="term" value="C:membrane"/>
    <property type="evidence" value="ECO:0007669"/>
    <property type="project" value="GOC"/>
</dbReference>
<comment type="similarity">
    <text evidence="2 11">Belongs to the LpxB family.</text>
</comment>
<evidence type="ECO:0000256" key="4">
    <source>
        <dbReference type="ARBA" id="ARBA00020902"/>
    </source>
</evidence>
<keyword evidence="13" id="KW-1185">Reference proteome</keyword>
<dbReference type="InterPro" id="IPR003835">
    <property type="entry name" value="Glyco_trans_19"/>
</dbReference>
<evidence type="ECO:0000313" key="13">
    <source>
        <dbReference type="Proteomes" id="UP000672602"/>
    </source>
</evidence>
<dbReference type="NCBIfam" id="TIGR00215">
    <property type="entry name" value="lpxB"/>
    <property type="match status" value="1"/>
</dbReference>
<evidence type="ECO:0000313" key="12">
    <source>
        <dbReference type="EMBL" id="MBP5855468.1"/>
    </source>
</evidence>
<evidence type="ECO:0000256" key="8">
    <source>
        <dbReference type="ARBA" id="ARBA00022679"/>
    </source>
</evidence>
<accession>A0A8J7SJ74</accession>
<evidence type="ECO:0000256" key="5">
    <source>
        <dbReference type="ARBA" id="ARBA00022516"/>
    </source>
</evidence>
<evidence type="ECO:0000256" key="7">
    <source>
        <dbReference type="ARBA" id="ARBA00022676"/>
    </source>
</evidence>
<dbReference type="EMBL" id="JAGMWN010000001">
    <property type="protein sequence ID" value="MBP5855468.1"/>
    <property type="molecule type" value="Genomic_DNA"/>
</dbReference>
<evidence type="ECO:0000256" key="3">
    <source>
        <dbReference type="ARBA" id="ARBA00012687"/>
    </source>
</evidence>
<dbReference type="PANTHER" id="PTHR30372:SF4">
    <property type="entry name" value="LIPID-A-DISACCHARIDE SYNTHASE, MITOCHONDRIAL-RELATED"/>
    <property type="match status" value="1"/>
</dbReference>
<dbReference type="Proteomes" id="UP000672602">
    <property type="component" value="Unassembled WGS sequence"/>
</dbReference>
<keyword evidence="9 11" id="KW-0443">Lipid metabolism</keyword>
<comment type="function">
    <text evidence="1 11">Condensation of UDP-2,3-diacylglucosamine and 2,3-diacylglucosamine-1-phosphate to form lipid A disaccharide, a precursor of lipid A, a phosphorylated glycolipid that anchors the lipopolysaccharide to the outer membrane of the cell.</text>
</comment>
<name>A0A8J7SJ74_9PROT</name>
<dbReference type="UniPathway" id="UPA00973"/>
<evidence type="ECO:0000256" key="10">
    <source>
        <dbReference type="ARBA" id="ARBA00048975"/>
    </source>
</evidence>
<evidence type="ECO:0000256" key="2">
    <source>
        <dbReference type="ARBA" id="ARBA00007868"/>
    </source>
</evidence>
<dbReference type="EC" id="2.4.1.182" evidence="3 11"/>
<gene>
    <name evidence="11 12" type="primary">lpxB</name>
    <name evidence="12" type="ORF">KAJ83_00475</name>
</gene>
<keyword evidence="6 11" id="KW-0441">Lipid A biosynthesis</keyword>
<dbReference type="RefSeq" id="WP_210680056.1">
    <property type="nucleotide sequence ID" value="NZ_JAGMWN010000001.1"/>
</dbReference>
<evidence type="ECO:0000256" key="9">
    <source>
        <dbReference type="ARBA" id="ARBA00023098"/>
    </source>
</evidence>
<reference evidence="12" key="1">
    <citation type="submission" date="2021-04" db="EMBL/GenBank/DDBJ databases">
        <authorList>
            <person name="Zhang D.-C."/>
        </authorList>
    </citation>
    <scope>NUCLEOTIDE SEQUENCE</scope>
    <source>
        <strain evidence="12">CGMCC 1.15697</strain>
    </source>
</reference>